<sequence length="367" mass="40226">MKTDKIRLGISHGDINGIGYEVIFKALGDARMFDICTPIIYGSSKVAAYHRKTLNITNFSLNNVKSAAEAHPKRVNIINCVDDNVRVELGKETKMGGEAAYAALSSAVADLKEGKIDVLVTAPIHKKNIQSDSFNFPGHTEYLQTEFKSRESLMLLVSDVLKVGVVTGHIPIAEVPQAVTKEKILSKLKILNKTLKEDFTIRKPKIAVLGLNPHAGDNGLIGKEELETIIPAIEEAKQKDIVALGPYPADGFFGSNNLSKFDAVLAMYHDQGLIPFKTISFSSGVNFTAGLPIVRTSPDHGTAFEIAGQGLADEESFRQSVYLAVDVFKNRSSYKDLSKNPLKSYDISKMDDKLDETLPQESEEEQI</sequence>
<proteinExistence type="predicted"/>
<evidence type="ECO:0000313" key="4">
    <source>
        <dbReference type="EMBL" id="MCW3804045.1"/>
    </source>
</evidence>
<accession>A0AAE3MAC9</accession>
<keyword evidence="3" id="KW-0520">NAD</keyword>
<dbReference type="PANTHER" id="PTHR30004">
    <property type="entry name" value="4-HYDROXYTHREONINE-4-PHOSPHATE DEHYDROGENASE"/>
    <property type="match status" value="1"/>
</dbReference>
<dbReference type="EC" id="1.1.1.262" evidence="4"/>
<evidence type="ECO:0000256" key="1">
    <source>
        <dbReference type="ARBA" id="ARBA00022723"/>
    </source>
</evidence>
<organism evidence="4 5">
    <name type="scientific">Plebeiibacterium marinum</name>
    <dbReference type="NCBI Taxonomy" id="2992111"/>
    <lineage>
        <taxon>Bacteria</taxon>
        <taxon>Pseudomonadati</taxon>
        <taxon>Bacteroidota</taxon>
        <taxon>Bacteroidia</taxon>
        <taxon>Marinilabiliales</taxon>
        <taxon>Marinilabiliaceae</taxon>
        <taxon>Plebeiibacterium</taxon>
    </lineage>
</organism>
<dbReference type="EMBL" id="JAPDPI010000001">
    <property type="protein sequence ID" value="MCW3804045.1"/>
    <property type="molecule type" value="Genomic_DNA"/>
</dbReference>
<keyword evidence="5" id="KW-1185">Reference proteome</keyword>
<dbReference type="GO" id="GO:0051287">
    <property type="term" value="F:NAD binding"/>
    <property type="evidence" value="ECO:0007669"/>
    <property type="project" value="InterPro"/>
</dbReference>
<gene>
    <name evidence="4" type="primary">pdxA</name>
    <name evidence="4" type="ORF">OM074_00320</name>
</gene>
<dbReference type="GO" id="GO:0050570">
    <property type="term" value="F:4-hydroxythreonine-4-phosphate dehydrogenase activity"/>
    <property type="evidence" value="ECO:0007669"/>
    <property type="project" value="UniProtKB-EC"/>
</dbReference>
<dbReference type="PANTHER" id="PTHR30004:SF6">
    <property type="entry name" value="D-THREONATE 4-PHOSPHATE DEHYDROGENASE"/>
    <property type="match status" value="1"/>
</dbReference>
<dbReference type="Pfam" id="PF04166">
    <property type="entry name" value="PdxA"/>
    <property type="match status" value="1"/>
</dbReference>
<keyword evidence="1" id="KW-0479">Metal-binding</keyword>
<dbReference type="Proteomes" id="UP001207408">
    <property type="component" value="Unassembled WGS sequence"/>
</dbReference>
<keyword evidence="2 4" id="KW-0560">Oxidoreductase</keyword>
<name>A0AAE3MAC9_9BACT</name>
<reference evidence="4" key="1">
    <citation type="submission" date="2022-10" db="EMBL/GenBank/DDBJ databases">
        <authorList>
            <person name="Yu W.X."/>
        </authorList>
    </citation>
    <scope>NUCLEOTIDE SEQUENCE</scope>
    <source>
        <strain evidence="4">D04</strain>
    </source>
</reference>
<dbReference type="AlphaFoldDB" id="A0AAE3MAC9"/>
<dbReference type="NCBIfam" id="TIGR00557">
    <property type="entry name" value="pdxA"/>
    <property type="match status" value="1"/>
</dbReference>
<dbReference type="SUPFAM" id="SSF53659">
    <property type="entry name" value="Isocitrate/Isopropylmalate dehydrogenase-like"/>
    <property type="match status" value="1"/>
</dbReference>
<dbReference type="InterPro" id="IPR005255">
    <property type="entry name" value="PdxA_fam"/>
</dbReference>
<protein>
    <submittedName>
        <fullName evidence="4">4-hydroxythreonine-4-phosphate dehydrogenase PdxA</fullName>
        <ecNumber evidence="4">1.1.1.262</ecNumber>
    </submittedName>
</protein>
<dbReference type="Gene3D" id="3.40.718.10">
    <property type="entry name" value="Isopropylmalate Dehydrogenase"/>
    <property type="match status" value="1"/>
</dbReference>
<dbReference type="RefSeq" id="WP_301197269.1">
    <property type="nucleotide sequence ID" value="NZ_JAPDPI010000001.1"/>
</dbReference>
<evidence type="ECO:0000313" key="5">
    <source>
        <dbReference type="Proteomes" id="UP001207408"/>
    </source>
</evidence>
<dbReference type="GO" id="GO:0046872">
    <property type="term" value="F:metal ion binding"/>
    <property type="evidence" value="ECO:0007669"/>
    <property type="project" value="UniProtKB-KW"/>
</dbReference>
<evidence type="ECO:0000256" key="2">
    <source>
        <dbReference type="ARBA" id="ARBA00023002"/>
    </source>
</evidence>
<comment type="caution">
    <text evidence="4">The sequence shown here is derived from an EMBL/GenBank/DDBJ whole genome shotgun (WGS) entry which is preliminary data.</text>
</comment>
<evidence type="ECO:0000256" key="3">
    <source>
        <dbReference type="ARBA" id="ARBA00023027"/>
    </source>
</evidence>